<protein>
    <submittedName>
        <fullName evidence="2">Uncharacterized protein</fullName>
    </submittedName>
</protein>
<dbReference type="EMBL" id="QYUL01000001">
    <property type="protein sequence ID" value="RJF84831.1"/>
    <property type="molecule type" value="Genomic_DNA"/>
</dbReference>
<name>A0A418W482_9PROT</name>
<evidence type="ECO:0000313" key="2">
    <source>
        <dbReference type="EMBL" id="RJF84831.1"/>
    </source>
</evidence>
<gene>
    <name evidence="2" type="ORF">D3877_10155</name>
</gene>
<organism evidence="2 3">
    <name type="scientific">Azospirillum cavernae</name>
    <dbReference type="NCBI Taxonomy" id="2320860"/>
    <lineage>
        <taxon>Bacteria</taxon>
        <taxon>Pseudomonadati</taxon>
        <taxon>Pseudomonadota</taxon>
        <taxon>Alphaproteobacteria</taxon>
        <taxon>Rhodospirillales</taxon>
        <taxon>Azospirillaceae</taxon>
        <taxon>Azospirillum</taxon>
    </lineage>
</organism>
<proteinExistence type="predicted"/>
<feature type="compositionally biased region" description="Basic residues" evidence="1">
    <location>
        <begin position="46"/>
        <end position="58"/>
    </location>
</feature>
<keyword evidence="3" id="KW-1185">Reference proteome</keyword>
<dbReference type="AlphaFoldDB" id="A0A418W482"/>
<comment type="caution">
    <text evidence="2">The sequence shown here is derived from an EMBL/GenBank/DDBJ whole genome shotgun (WGS) entry which is preliminary data.</text>
</comment>
<feature type="region of interest" description="Disordered" evidence="1">
    <location>
        <begin position="25"/>
        <end position="74"/>
    </location>
</feature>
<evidence type="ECO:0000256" key="1">
    <source>
        <dbReference type="SAM" id="MobiDB-lite"/>
    </source>
</evidence>
<evidence type="ECO:0000313" key="3">
    <source>
        <dbReference type="Proteomes" id="UP000283458"/>
    </source>
</evidence>
<reference evidence="2 3" key="1">
    <citation type="submission" date="2018-09" db="EMBL/GenBank/DDBJ databases">
        <authorList>
            <person name="Zhu H."/>
        </authorList>
    </citation>
    <scope>NUCLEOTIDE SEQUENCE [LARGE SCALE GENOMIC DNA]</scope>
    <source>
        <strain evidence="2 3">K2W22B-5</strain>
    </source>
</reference>
<dbReference type="Proteomes" id="UP000283458">
    <property type="component" value="Unassembled WGS sequence"/>
</dbReference>
<sequence length="74" mass="8071">MGAIGIAKRRDLLIAARDDAGITGMRTNAKPTVPLGLGASEESERRRRRRADQRRYARKQASDAVAPMEVGNHG</sequence>
<accession>A0A418W482</accession>